<reference evidence="5" key="1">
    <citation type="submission" date="2011-02" db="EMBL/GenBank/DDBJ databases">
        <title>Complete sequence of Methanobacterium sp. AL-21.</title>
        <authorList>
            <consortium name="US DOE Joint Genome Institute"/>
            <person name="Lucas S."/>
            <person name="Copeland A."/>
            <person name="Lapidus A."/>
            <person name="Cheng J.-F."/>
            <person name="Goodwin L."/>
            <person name="Pitluck S."/>
            <person name="Chertkov O."/>
            <person name="Detter J.C."/>
            <person name="Han C."/>
            <person name="Tapia R."/>
            <person name="Land M."/>
            <person name="Hauser L."/>
            <person name="Kyrpides N."/>
            <person name="Ivanova N."/>
            <person name="Mikhailova N."/>
            <person name="Pagani I."/>
            <person name="Cadillo-Quiroz H."/>
            <person name="Imachi H."/>
            <person name="Zinder S."/>
            <person name="Liu W."/>
            <person name="Woyke T."/>
        </authorList>
    </citation>
    <scope>NUCLEOTIDE SEQUENCE [LARGE SCALE GENOMIC DNA]</scope>
    <source>
        <strain evidence="5">AL-21</strain>
    </source>
</reference>
<dbReference type="Pfam" id="PF07687">
    <property type="entry name" value="M20_dimer"/>
    <property type="match status" value="1"/>
</dbReference>
<dbReference type="eggNOG" id="arCOG01108">
    <property type="taxonomic scope" value="Archaea"/>
</dbReference>
<dbReference type="KEGG" id="mel:Metbo_2529"/>
<reference evidence="4 5" key="2">
    <citation type="journal article" date="2014" name="Int. J. Syst. Evol. Microbiol.">
        <title>Methanobacterium paludis sp. nov. and a novel strain of Methanobacterium lacus isolated from northern peatlands.</title>
        <authorList>
            <person name="Cadillo-Quiroz H."/>
            <person name="Brauer S.L."/>
            <person name="Goodson N."/>
            <person name="Yavitt J.B."/>
            <person name="Zinder S.H."/>
        </authorList>
    </citation>
    <scope>NUCLEOTIDE SEQUENCE [LARGE SCALE GENOMIC DNA]</scope>
    <source>
        <strain evidence="4 5">AL-21</strain>
    </source>
</reference>
<gene>
    <name evidence="4" type="ordered locus">Metbo_2529</name>
</gene>
<dbReference type="Proteomes" id="UP000007490">
    <property type="component" value="Chromosome"/>
</dbReference>
<dbReference type="EC" id="3.5.1.47" evidence="4"/>
<accession>F0T7R0</accession>
<dbReference type="GeneID" id="10279003"/>
<organism evidence="4 5">
    <name type="scientific">Methanobacterium lacus (strain AL-21)</name>
    <dbReference type="NCBI Taxonomy" id="877455"/>
    <lineage>
        <taxon>Archaea</taxon>
        <taxon>Methanobacteriati</taxon>
        <taxon>Methanobacteriota</taxon>
        <taxon>Methanomada group</taxon>
        <taxon>Methanobacteria</taxon>
        <taxon>Methanobacteriales</taxon>
        <taxon>Methanobacteriaceae</taxon>
        <taxon>Methanobacterium</taxon>
    </lineage>
</organism>
<dbReference type="GO" id="GO:0046872">
    <property type="term" value="F:metal ion binding"/>
    <property type="evidence" value="ECO:0007669"/>
    <property type="project" value="UniProtKB-KW"/>
</dbReference>
<dbReference type="Pfam" id="PF01546">
    <property type="entry name" value="Peptidase_M20"/>
    <property type="match status" value="1"/>
</dbReference>
<dbReference type="SUPFAM" id="SSF55031">
    <property type="entry name" value="Bacterial exopeptidase dimerisation domain"/>
    <property type="match status" value="1"/>
</dbReference>
<evidence type="ECO:0000259" key="3">
    <source>
        <dbReference type="Pfam" id="PF07687"/>
    </source>
</evidence>
<sequence length="417" mass="45470">MGKESFQDLVNQLTIEHAPEQIKQFQWLHQHPELAYQEFESGRYIASYLETLDGLEVIYPFAKTGIKAVLKGENSKNAVAIRADFDALPVKEDTGLSYASRSKGTYNGQETYVSHVCGHDASAATAMGTATVLNQLKDDLNGDVVFLFQPAEEGVPDGMKAGADLMVSEGALKNPDVSAIFALHPYSKAYPGTVLLSKNTTHAGLNDLVIKIKGVQAHGSMPWVGRDPIVAGAAIINSLQTIVSREADLMRGAAVVTVGYFHGGIKVNIIPDHAEMGLTIRALDENNLKLLVKRVTEITKLVSKAHGCEAEIIMGQHDPMNKNDPDLCKNMLKTIRQVAGDGNMILKPATTGSEDFSYFSNKVPGLYLHFGTAPQNKPLSESRPNHHPGFMVDDDALKFATKLECCLLHNYLKQRSI</sequence>
<name>F0T7R0_METLA</name>
<dbReference type="NCBIfam" id="TIGR01891">
    <property type="entry name" value="amidohydrolases"/>
    <property type="match status" value="1"/>
</dbReference>
<dbReference type="FunFam" id="3.30.70.360:FF:000001">
    <property type="entry name" value="N-acetyldiaminopimelate deacetylase"/>
    <property type="match status" value="1"/>
</dbReference>
<feature type="binding site" evidence="2">
    <location>
        <position position="184"/>
    </location>
    <ligand>
        <name>Mn(2+)</name>
        <dbReference type="ChEBI" id="CHEBI:29035"/>
        <label>2</label>
    </ligand>
</feature>
<dbReference type="AlphaFoldDB" id="F0T7R0"/>
<dbReference type="HOGENOM" id="CLU_023257_0_1_2"/>
<keyword evidence="2" id="KW-0464">Manganese</keyword>
<dbReference type="InterPro" id="IPR036264">
    <property type="entry name" value="Bact_exopeptidase_dim_dom"/>
</dbReference>
<evidence type="ECO:0000256" key="2">
    <source>
        <dbReference type="PIRSR" id="PIRSR005962-1"/>
    </source>
</evidence>
<feature type="binding site" evidence="2">
    <location>
        <position position="117"/>
    </location>
    <ligand>
        <name>Mn(2+)</name>
        <dbReference type="ChEBI" id="CHEBI:29035"/>
        <label>2</label>
    </ligand>
</feature>
<dbReference type="PANTHER" id="PTHR11014">
    <property type="entry name" value="PEPTIDASE M20 FAMILY MEMBER"/>
    <property type="match status" value="1"/>
</dbReference>
<dbReference type="EMBL" id="CP002551">
    <property type="protein sequence ID" value="ADZ10742.1"/>
    <property type="molecule type" value="Genomic_DNA"/>
</dbReference>
<proteinExistence type="predicted"/>
<feature type="binding site" evidence="2">
    <location>
        <position position="119"/>
    </location>
    <ligand>
        <name>Mn(2+)</name>
        <dbReference type="ChEBI" id="CHEBI:29035"/>
        <label>2</label>
    </ligand>
</feature>
<keyword evidence="1 4" id="KW-0378">Hydrolase</keyword>
<dbReference type="PANTHER" id="PTHR11014:SF63">
    <property type="entry name" value="METALLOPEPTIDASE, PUTATIVE (AFU_ORTHOLOGUE AFUA_6G09600)-RELATED"/>
    <property type="match status" value="1"/>
</dbReference>
<dbReference type="PIRSF" id="PIRSF005962">
    <property type="entry name" value="Pept_M20D_amidohydro"/>
    <property type="match status" value="1"/>
</dbReference>
<evidence type="ECO:0000256" key="1">
    <source>
        <dbReference type="ARBA" id="ARBA00022801"/>
    </source>
</evidence>
<dbReference type="GO" id="GO:0050118">
    <property type="term" value="F:N-acetyldiaminopimelate deacetylase activity"/>
    <property type="evidence" value="ECO:0007669"/>
    <property type="project" value="UniProtKB-EC"/>
</dbReference>
<dbReference type="SUPFAM" id="SSF53187">
    <property type="entry name" value="Zn-dependent exopeptidases"/>
    <property type="match status" value="1"/>
</dbReference>
<evidence type="ECO:0000313" key="4">
    <source>
        <dbReference type="EMBL" id="ADZ10742.1"/>
    </source>
</evidence>
<feature type="binding site" evidence="2">
    <location>
        <position position="153"/>
    </location>
    <ligand>
        <name>Mn(2+)</name>
        <dbReference type="ChEBI" id="CHEBI:29035"/>
        <label>2</label>
    </ligand>
</feature>
<keyword evidence="2" id="KW-0479">Metal-binding</keyword>
<evidence type="ECO:0000313" key="5">
    <source>
        <dbReference type="Proteomes" id="UP000007490"/>
    </source>
</evidence>
<feature type="domain" description="Peptidase M20 dimerisation" evidence="3">
    <location>
        <begin position="201"/>
        <end position="299"/>
    </location>
</feature>
<dbReference type="OrthoDB" id="247417at2157"/>
<dbReference type="STRING" id="877455.Metbo_2529"/>
<dbReference type="InterPro" id="IPR002933">
    <property type="entry name" value="Peptidase_M20"/>
</dbReference>
<dbReference type="InterPro" id="IPR017439">
    <property type="entry name" value="Amidohydrolase"/>
</dbReference>
<dbReference type="Gene3D" id="3.30.70.360">
    <property type="match status" value="1"/>
</dbReference>
<feature type="binding site" evidence="2">
    <location>
        <position position="386"/>
    </location>
    <ligand>
        <name>Mn(2+)</name>
        <dbReference type="ChEBI" id="CHEBI:29035"/>
        <label>2</label>
    </ligand>
</feature>
<comment type="cofactor">
    <cofactor evidence="2">
        <name>Mn(2+)</name>
        <dbReference type="ChEBI" id="CHEBI:29035"/>
    </cofactor>
    <text evidence="2">The Mn(2+) ion enhances activity.</text>
</comment>
<dbReference type="Gene3D" id="3.40.630.10">
    <property type="entry name" value="Zn peptidases"/>
    <property type="match status" value="1"/>
</dbReference>
<dbReference type="InterPro" id="IPR011650">
    <property type="entry name" value="Peptidase_M20_dimer"/>
</dbReference>
<dbReference type="RefSeq" id="WP_013646093.1">
    <property type="nucleotide sequence ID" value="NC_015216.1"/>
</dbReference>
<keyword evidence="5" id="KW-1185">Reference proteome</keyword>
<protein>
    <submittedName>
        <fullName evidence="4">Amidohydrolase</fullName>
        <ecNumber evidence="4">3.5.1.47</ecNumber>
    </submittedName>
</protein>